<dbReference type="RefSeq" id="WP_408336096.1">
    <property type="nucleotide sequence ID" value="NZ_JAQQFH010000065.1"/>
</dbReference>
<comment type="caution">
    <text evidence="2">The sequence shown here is derived from an EMBL/GenBank/DDBJ whole genome shotgun (WGS) entry which is preliminary data.</text>
</comment>
<evidence type="ECO:0000313" key="3">
    <source>
        <dbReference type="Proteomes" id="UP001629249"/>
    </source>
</evidence>
<protein>
    <submittedName>
        <fullName evidence="2">Uncharacterized protein</fullName>
    </submittedName>
</protein>
<proteinExistence type="predicted"/>
<organism evidence="2 3">
    <name type="scientific">Paraburkholderia agricolaris</name>
    <dbReference type="NCBI Taxonomy" id="2152888"/>
    <lineage>
        <taxon>Bacteria</taxon>
        <taxon>Pseudomonadati</taxon>
        <taxon>Pseudomonadota</taxon>
        <taxon>Betaproteobacteria</taxon>
        <taxon>Burkholderiales</taxon>
        <taxon>Burkholderiaceae</taxon>
        <taxon>Paraburkholderia</taxon>
    </lineage>
</organism>
<keyword evidence="3" id="KW-1185">Reference proteome</keyword>
<feature type="signal peptide" evidence="1">
    <location>
        <begin position="1"/>
        <end position="20"/>
    </location>
</feature>
<sequence>MRPAIMLAVLLLASSTMARAVTPRDALPQQRAKINDAIDARNRFLDRIGFAGHNNDSAELASINASELTVVYALQALDDVIGIVDTHPLAGPVSSEQTTPSTA</sequence>
<evidence type="ECO:0000256" key="1">
    <source>
        <dbReference type="SAM" id="SignalP"/>
    </source>
</evidence>
<accession>A0ABW9A3P1</accession>
<reference evidence="2 3" key="1">
    <citation type="journal article" date="2024" name="Chem. Sci.">
        <title>Discovery of megapolipeptins by genome mining of a Burkholderiales bacteria collection.</title>
        <authorList>
            <person name="Paulo B.S."/>
            <person name="Recchia M.J.J."/>
            <person name="Lee S."/>
            <person name="Fergusson C.H."/>
            <person name="Romanowski S.B."/>
            <person name="Hernandez A."/>
            <person name="Krull N."/>
            <person name="Liu D.Y."/>
            <person name="Cavanagh H."/>
            <person name="Bos A."/>
            <person name="Gray C.A."/>
            <person name="Murphy B.T."/>
            <person name="Linington R.G."/>
            <person name="Eustaquio A.S."/>
        </authorList>
    </citation>
    <scope>NUCLEOTIDE SEQUENCE [LARGE SCALE GENOMIC DNA]</scope>
    <source>
        <strain evidence="2 3">RL16-012-BIC-B</strain>
    </source>
</reference>
<dbReference type="Proteomes" id="UP001629249">
    <property type="component" value="Unassembled WGS sequence"/>
</dbReference>
<feature type="chain" id="PRO_5046992867" evidence="1">
    <location>
        <begin position="21"/>
        <end position="103"/>
    </location>
</feature>
<dbReference type="EMBL" id="JAQQFN010000057">
    <property type="protein sequence ID" value="MFL9889049.1"/>
    <property type="molecule type" value="Genomic_DNA"/>
</dbReference>
<evidence type="ECO:0000313" key="2">
    <source>
        <dbReference type="EMBL" id="MFL9889049.1"/>
    </source>
</evidence>
<keyword evidence="1" id="KW-0732">Signal</keyword>
<gene>
    <name evidence="2" type="ORF">PQR66_38925</name>
</gene>
<name>A0ABW9A3P1_9BURK</name>